<dbReference type="Proteomes" id="UP000324800">
    <property type="component" value="Unassembled WGS sequence"/>
</dbReference>
<protein>
    <submittedName>
        <fullName evidence="1">Uncharacterized protein</fullName>
    </submittedName>
</protein>
<organism evidence="1 2">
    <name type="scientific">Streblomastix strix</name>
    <dbReference type="NCBI Taxonomy" id="222440"/>
    <lineage>
        <taxon>Eukaryota</taxon>
        <taxon>Metamonada</taxon>
        <taxon>Preaxostyla</taxon>
        <taxon>Oxymonadida</taxon>
        <taxon>Streblomastigidae</taxon>
        <taxon>Streblomastix</taxon>
    </lineage>
</organism>
<proteinExistence type="predicted"/>
<reference evidence="1 2" key="1">
    <citation type="submission" date="2019-03" db="EMBL/GenBank/DDBJ databases">
        <title>Single cell metagenomics reveals metabolic interactions within the superorganism composed of flagellate Streblomastix strix and complex community of Bacteroidetes bacteria on its surface.</title>
        <authorList>
            <person name="Treitli S.C."/>
            <person name="Kolisko M."/>
            <person name="Husnik F."/>
            <person name="Keeling P."/>
            <person name="Hampl V."/>
        </authorList>
    </citation>
    <scope>NUCLEOTIDE SEQUENCE [LARGE SCALE GENOMIC DNA]</scope>
    <source>
        <strain evidence="1">ST1C</strain>
    </source>
</reference>
<dbReference type="EMBL" id="SNRW01004122">
    <property type="protein sequence ID" value="KAA6388083.1"/>
    <property type="molecule type" value="Genomic_DNA"/>
</dbReference>
<gene>
    <name evidence="1" type="ORF">EZS28_016390</name>
</gene>
<dbReference type="OrthoDB" id="6155834at2759"/>
<sequence>MQDSDKEEQTNSNCTIHSFSGLSNRCIESQLEVTLQMSQTDLKIRFHRTQYTNWHINIRNQKNAAGILCILLRKLSFLGVRQIKSLNYETDYSSATYNICSGLAVIAGEKQRDRIMDMTEGLSLQLNTFHILCNLNIISDSLSGITTSSDYQIHHDVYMEEIFAFQVQPSINMIVNRCNMKFKWFVTFEFNSLVTDQNCLFHTQTVKDSFLFPPITMIQATHNRVKQEEQPALEVVLIWPFQP</sequence>
<accession>A0A5J4W0R7</accession>
<evidence type="ECO:0000313" key="1">
    <source>
        <dbReference type="EMBL" id="KAA6388083.1"/>
    </source>
</evidence>
<comment type="caution">
    <text evidence="1">The sequence shown here is derived from an EMBL/GenBank/DDBJ whole genome shotgun (WGS) entry which is preliminary data.</text>
</comment>
<evidence type="ECO:0000313" key="2">
    <source>
        <dbReference type="Proteomes" id="UP000324800"/>
    </source>
</evidence>
<name>A0A5J4W0R7_9EUKA</name>
<dbReference type="AlphaFoldDB" id="A0A5J4W0R7"/>